<protein>
    <recommendedName>
        <fullName evidence="4">Transmembrane protein</fullName>
    </recommendedName>
</protein>
<name>A0ABV0YVA5_9TELE</name>
<comment type="caution">
    <text evidence="2">The sequence shown here is derived from an EMBL/GenBank/DDBJ whole genome shotgun (WGS) entry which is preliminary data.</text>
</comment>
<accession>A0ABV0YVA5</accession>
<sequence length="163" mass="16545">MGVRHVLGPGCCGSSFAGVHFLVGALFLGWGCWRWPDGDGDGRAELDNVSPWAIIAVAVMCCVCVVAGAVVGDVGPGCLTLAQDLLPGVFVLSWCGVGGSVVATVLCGVCFVVPVARGWGNVARVPCRMRMGLSLQLPGASAMWLLGGSPGTLPCSSRGGGVW</sequence>
<dbReference type="Proteomes" id="UP001469553">
    <property type="component" value="Unassembled WGS sequence"/>
</dbReference>
<organism evidence="2 3">
    <name type="scientific">Ameca splendens</name>
    <dbReference type="NCBI Taxonomy" id="208324"/>
    <lineage>
        <taxon>Eukaryota</taxon>
        <taxon>Metazoa</taxon>
        <taxon>Chordata</taxon>
        <taxon>Craniata</taxon>
        <taxon>Vertebrata</taxon>
        <taxon>Euteleostomi</taxon>
        <taxon>Actinopterygii</taxon>
        <taxon>Neopterygii</taxon>
        <taxon>Teleostei</taxon>
        <taxon>Neoteleostei</taxon>
        <taxon>Acanthomorphata</taxon>
        <taxon>Ovalentaria</taxon>
        <taxon>Atherinomorphae</taxon>
        <taxon>Cyprinodontiformes</taxon>
        <taxon>Goodeidae</taxon>
        <taxon>Ameca</taxon>
    </lineage>
</organism>
<evidence type="ECO:0000313" key="2">
    <source>
        <dbReference type="EMBL" id="MEQ2297807.1"/>
    </source>
</evidence>
<gene>
    <name evidence="2" type="ORF">AMECASPLE_038496</name>
</gene>
<feature type="transmembrane region" description="Helical" evidence="1">
    <location>
        <begin position="6"/>
        <end position="28"/>
    </location>
</feature>
<reference evidence="2 3" key="1">
    <citation type="submission" date="2021-06" db="EMBL/GenBank/DDBJ databases">
        <authorList>
            <person name="Palmer J.M."/>
        </authorList>
    </citation>
    <scope>NUCLEOTIDE SEQUENCE [LARGE SCALE GENOMIC DNA]</scope>
    <source>
        <strain evidence="2 3">AS_MEX2019</strain>
        <tissue evidence="2">Muscle</tissue>
    </source>
</reference>
<feature type="transmembrane region" description="Helical" evidence="1">
    <location>
        <begin position="91"/>
        <end position="116"/>
    </location>
</feature>
<proteinExistence type="predicted"/>
<dbReference type="EMBL" id="JAHRIP010044766">
    <property type="protein sequence ID" value="MEQ2297807.1"/>
    <property type="molecule type" value="Genomic_DNA"/>
</dbReference>
<evidence type="ECO:0000256" key="1">
    <source>
        <dbReference type="SAM" id="Phobius"/>
    </source>
</evidence>
<keyword evidence="3" id="KW-1185">Reference proteome</keyword>
<keyword evidence="1" id="KW-0812">Transmembrane</keyword>
<feature type="transmembrane region" description="Helical" evidence="1">
    <location>
        <begin position="49"/>
        <end position="71"/>
    </location>
</feature>
<evidence type="ECO:0000313" key="3">
    <source>
        <dbReference type="Proteomes" id="UP001469553"/>
    </source>
</evidence>
<evidence type="ECO:0008006" key="4">
    <source>
        <dbReference type="Google" id="ProtNLM"/>
    </source>
</evidence>
<keyword evidence="1" id="KW-0472">Membrane</keyword>
<keyword evidence="1" id="KW-1133">Transmembrane helix</keyword>